<keyword evidence="2" id="KW-1185">Reference proteome</keyword>
<name>A0ACB7HHN2_MANES</name>
<dbReference type="EMBL" id="CM004393">
    <property type="protein sequence ID" value="KAG8650351.1"/>
    <property type="molecule type" value="Genomic_DNA"/>
</dbReference>
<reference evidence="2" key="1">
    <citation type="journal article" date="2016" name="Nat. Biotechnol.">
        <title>Sequencing wild and cultivated cassava and related species reveals extensive interspecific hybridization and genetic diversity.</title>
        <authorList>
            <person name="Bredeson J.V."/>
            <person name="Lyons J.B."/>
            <person name="Prochnik S.E."/>
            <person name="Wu G.A."/>
            <person name="Ha C.M."/>
            <person name="Edsinger-Gonzales E."/>
            <person name="Grimwood J."/>
            <person name="Schmutz J."/>
            <person name="Rabbi I.Y."/>
            <person name="Egesi C."/>
            <person name="Nauluvula P."/>
            <person name="Lebot V."/>
            <person name="Ndunguru J."/>
            <person name="Mkamilo G."/>
            <person name="Bart R.S."/>
            <person name="Setter T.L."/>
            <person name="Gleadow R.M."/>
            <person name="Kulakow P."/>
            <person name="Ferguson M.E."/>
            <person name="Rounsley S."/>
            <person name="Rokhsar D.S."/>
        </authorList>
    </citation>
    <scope>NUCLEOTIDE SEQUENCE [LARGE SCALE GENOMIC DNA]</scope>
    <source>
        <strain evidence="2">cv. AM560-2</strain>
    </source>
</reference>
<gene>
    <name evidence="1" type="ORF">MANES_07G030402v8</name>
</gene>
<evidence type="ECO:0000313" key="1">
    <source>
        <dbReference type="EMBL" id="KAG8650351.1"/>
    </source>
</evidence>
<sequence length="172" mass="19409">MSSPEDLTRVRFGPVDKAIRFFPNDLLVVKILLNRYEVRRVLVDTGSSVNLLILNVFNKLGLDKGSLVRVSYPLVGLEDKTVAVLGTINLPLVLGDEKYKRELYAEFTVVDILFVYNVILNRPALNCHGIVINMEKLESHIKPKPADPIEEVRVGKEQKVQLGTMLIREIKA</sequence>
<proteinExistence type="predicted"/>
<protein>
    <submittedName>
        <fullName evidence="1">Uncharacterized protein</fullName>
    </submittedName>
</protein>
<dbReference type="Proteomes" id="UP000091857">
    <property type="component" value="Chromosome 7"/>
</dbReference>
<accession>A0ACB7HHN2</accession>
<evidence type="ECO:0000313" key="2">
    <source>
        <dbReference type="Proteomes" id="UP000091857"/>
    </source>
</evidence>
<organism evidence="1 2">
    <name type="scientific">Manihot esculenta</name>
    <name type="common">Cassava</name>
    <name type="synonym">Jatropha manihot</name>
    <dbReference type="NCBI Taxonomy" id="3983"/>
    <lineage>
        <taxon>Eukaryota</taxon>
        <taxon>Viridiplantae</taxon>
        <taxon>Streptophyta</taxon>
        <taxon>Embryophyta</taxon>
        <taxon>Tracheophyta</taxon>
        <taxon>Spermatophyta</taxon>
        <taxon>Magnoliopsida</taxon>
        <taxon>eudicotyledons</taxon>
        <taxon>Gunneridae</taxon>
        <taxon>Pentapetalae</taxon>
        <taxon>rosids</taxon>
        <taxon>fabids</taxon>
        <taxon>Malpighiales</taxon>
        <taxon>Euphorbiaceae</taxon>
        <taxon>Crotonoideae</taxon>
        <taxon>Manihoteae</taxon>
        <taxon>Manihot</taxon>
    </lineage>
</organism>
<comment type="caution">
    <text evidence="1">The sequence shown here is derived from an EMBL/GenBank/DDBJ whole genome shotgun (WGS) entry which is preliminary data.</text>
</comment>